<name>F0R8D9_PHOSB</name>
<organism evidence="1 2">
    <name type="scientific">Phocaeicola salanitronis (strain DSM 18170 / JCM 13657 / CCUG 60908 / BL78)</name>
    <name type="common">Bacteroides salanitronis</name>
    <dbReference type="NCBI Taxonomy" id="667015"/>
    <lineage>
        <taxon>Bacteria</taxon>
        <taxon>Pseudomonadati</taxon>
        <taxon>Bacteroidota</taxon>
        <taxon>Bacteroidia</taxon>
        <taxon>Bacteroidales</taxon>
        <taxon>Bacteroidaceae</taxon>
        <taxon>Phocaeicola</taxon>
    </lineage>
</organism>
<dbReference type="OrthoDB" id="998042at2"/>
<dbReference type="KEGG" id="bsa:Bacsa_3601"/>
<dbReference type="Proteomes" id="UP000007486">
    <property type="component" value="Chromosome"/>
</dbReference>
<dbReference type="HOGENOM" id="CLU_134856_0_0_10"/>
<dbReference type="RefSeq" id="WP_013619478.1">
    <property type="nucleotide sequence ID" value="NC_015164.1"/>
</dbReference>
<keyword evidence="2" id="KW-1185">Reference proteome</keyword>
<dbReference type="STRING" id="667015.Bacsa_3601"/>
<proteinExistence type="predicted"/>
<reference evidence="1 2" key="1">
    <citation type="journal article" date="2011" name="Stand. Genomic Sci.">
        <title>Complete genome sequence of Bacteroides salanitronis type strain (BL78).</title>
        <authorList>
            <person name="Gronow S."/>
            <person name="Held B."/>
            <person name="Lucas S."/>
            <person name="Lapidus A."/>
            <person name="Del Rio T.G."/>
            <person name="Nolan M."/>
            <person name="Tice H."/>
            <person name="Deshpande S."/>
            <person name="Cheng J.F."/>
            <person name="Pitluck S."/>
            <person name="Liolios K."/>
            <person name="Pagani I."/>
            <person name="Ivanova N."/>
            <person name="Mavromatis K."/>
            <person name="Pati A."/>
            <person name="Tapia R."/>
            <person name="Han C."/>
            <person name="Goodwin L."/>
            <person name="Chen A."/>
            <person name="Palaniappan K."/>
            <person name="Land M."/>
            <person name="Hauser L."/>
            <person name="Chang Y.J."/>
            <person name="Jeffries C.D."/>
            <person name="Brambilla E.M."/>
            <person name="Rohde M."/>
            <person name="Goker M."/>
            <person name="Detter J.C."/>
            <person name="Woyke T."/>
            <person name="Bristow J."/>
            <person name="Markowitz V."/>
            <person name="Hugenholtz P."/>
            <person name="Kyrpides N.C."/>
            <person name="Klenk H.P."/>
            <person name="Eisen J.A."/>
        </authorList>
    </citation>
    <scope>NUCLEOTIDE SEQUENCE [LARGE SCALE GENOMIC DNA]</scope>
    <source>
        <strain evidence="1 2">DSM 18170</strain>
    </source>
</reference>
<accession>F0R8D9</accession>
<evidence type="ECO:0000313" key="2">
    <source>
        <dbReference type="Proteomes" id="UP000007486"/>
    </source>
</evidence>
<evidence type="ECO:0000313" key="1">
    <source>
        <dbReference type="EMBL" id="ADY38123.1"/>
    </source>
</evidence>
<dbReference type="eggNOG" id="ENOG5032A9E">
    <property type="taxonomic scope" value="Bacteria"/>
</dbReference>
<evidence type="ECO:0008006" key="3">
    <source>
        <dbReference type="Google" id="ProtNLM"/>
    </source>
</evidence>
<dbReference type="EMBL" id="CP002530">
    <property type="protein sequence ID" value="ADY38123.1"/>
    <property type="molecule type" value="Genomic_DNA"/>
</dbReference>
<gene>
    <name evidence="1" type="ordered locus">Bacsa_3601</name>
</gene>
<dbReference type="AlphaFoldDB" id="F0R8D9"/>
<sequence>MQIQILKINGTAKELYPLVGPLVMNPEVLKYNNRYPFKTGKNFEWYIAVNEANDETVGFIPLEYKSHETSINNYYVQQEGHNEILNRLIEAVWQNMTKDMPQLTALVQTRHAALFKEQGFTTTKEWKLYLKMQKTK</sequence>
<protein>
    <recommendedName>
        <fullName evidence="3">N-acetyltransferase domain-containing protein</fullName>
    </recommendedName>
</protein>